<dbReference type="EMBL" id="JACSPO010000002">
    <property type="protein sequence ID" value="MBD8061973.1"/>
    <property type="molecule type" value="Genomic_DNA"/>
</dbReference>
<accession>A0ABR8Z0X6</accession>
<keyword evidence="8" id="KW-1185">Reference proteome</keyword>
<gene>
    <name evidence="7" type="ORF">H9624_06515</name>
</gene>
<feature type="transmembrane region" description="Helical" evidence="6">
    <location>
        <begin position="21"/>
        <end position="40"/>
    </location>
</feature>
<reference evidence="7 8" key="1">
    <citation type="submission" date="2020-08" db="EMBL/GenBank/DDBJ databases">
        <title>A Genomic Blueprint of the Chicken Gut Microbiome.</title>
        <authorList>
            <person name="Gilroy R."/>
            <person name="Ravi A."/>
            <person name="Getino M."/>
            <person name="Pursley I."/>
            <person name="Horton D.L."/>
            <person name="Alikhan N.-F."/>
            <person name="Baker D."/>
            <person name="Gharbi K."/>
            <person name="Hall N."/>
            <person name="Watson M."/>
            <person name="Adriaenssens E.M."/>
            <person name="Foster-Nyarko E."/>
            <person name="Jarju S."/>
            <person name="Secka A."/>
            <person name="Antonio M."/>
            <person name="Oren A."/>
            <person name="Chaudhuri R."/>
            <person name="La Ragione R.M."/>
            <person name="Hildebrand F."/>
            <person name="Pallen M.J."/>
        </authorList>
    </citation>
    <scope>NUCLEOTIDE SEQUENCE [LARGE SCALE GENOMIC DNA]</scope>
    <source>
        <strain evidence="7 8">Sa1BUA1</strain>
    </source>
</reference>
<dbReference type="CDD" id="cd06462">
    <property type="entry name" value="Peptidase_S24_S26"/>
    <property type="match status" value="1"/>
</dbReference>
<keyword evidence="4 6" id="KW-0472">Membrane</keyword>
<protein>
    <recommendedName>
        <fullName evidence="5">Signal peptidase I</fullName>
        <ecNumber evidence="5">3.4.21.89</ecNumber>
    </recommendedName>
</protein>
<name>A0ABR8Z0X6_9MICO</name>
<comment type="caution">
    <text evidence="7">The sequence shown here is derived from an EMBL/GenBank/DDBJ whole genome shotgun (WGS) entry which is preliminary data.</text>
</comment>
<evidence type="ECO:0000256" key="4">
    <source>
        <dbReference type="ARBA" id="ARBA00023136"/>
    </source>
</evidence>
<dbReference type="EC" id="3.4.21.89" evidence="5"/>
<evidence type="ECO:0000256" key="3">
    <source>
        <dbReference type="ARBA" id="ARBA00022989"/>
    </source>
</evidence>
<evidence type="ECO:0000256" key="2">
    <source>
        <dbReference type="ARBA" id="ARBA00022692"/>
    </source>
</evidence>
<keyword evidence="7" id="KW-0378">Hydrolase</keyword>
<dbReference type="PRINTS" id="PR00728">
    <property type="entry name" value="SIGNALPTASE"/>
</dbReference>
<sequence>MSEAPPNRWVRHTVALCARSVLATVAGLLVWTVLPVLIGWHPTVVLSGSMEPAIRTGDVVVTREIPASRLRPGQVLLADAPGEEGSRLLHRLDSTDDEGGLVLRGDANAAPDTLPVAAQAVHGVGVLRVPWVGLPYVWAAQGRYVNVVLTVLGLVACALLGRVRDVDGRHRAPAHAAPGRRRTWGPLAAVTLLAVAVPSTGSADAAFASSVTFSMTFTTRAPETP</sequence>
<dbReference type="InterPro" id="IPR036286">
    <property type="entry name" value="LexA/Signal_pep-like_sf"/>
</dbReference>
<proteinExistence type="predicted"/>
<keyword evidence="2 6" id="KW-0812">Transmembrane</keyword>
<dbReference type="GO" id="GO:0009003">
    <property type="term" value="F:signal peptidase activity"/>
    <property type="evidence" value="ECO:0007669"/>
    <property type="project" value="UniProtKB-EC"/>
</dbReference>
<dbReference type="Proteomes" id="UP000661894">
    <property type="component" value="Unassembled WGS sequence"/>
</dbReference>
<dbReference type="InterPro" id="IPR001733">
    <property type="entry name" value="Peptidase_S26B"/>
</dbReference>
<dbReference type="RefSeq" id="WP_251839093.1">
    <property type="nucleotide sequence ID" value="NZ_JACSPO010000002.1"/>
</dbReference>
<dbReference type="NCBIfam" id="TIGR02228">
    <property type="entry name" value="sigpep_I_arch"/>
    <property type="match status" value="1"/>
</dbReference>
<dbReference type="SUPFAM" id="SSF51306">
    <property type="entry name" value="LexA/Signal peptidase"/>
    <property type="match status" value="1"/>
</dbReference>
<evidence type="ECO:0000256" key="5">
    <source>
        <dbReference type="NCBIfam" id="TIGR02228"/>
    </source>
</evidence>
<evidence type="ECO:0000256" key="1">
    <source>
        <dbReference type="ARBA" id="ARBA00004370"/>
    </source>
</evidence>
<evidence type="ECO:0000313" key="8">
    <source>
        <dbReference type="Proteomes" id="UP000661894"/>
    </source>
</evidence>
<keyword evidence="3 6" id="KW-1133">Transmembrane helix</keyword>
<organism evidence="7 8">
    <name type="scientific">Oceanitalea stevensii</name>
    <dbReference type="NCBI Taxonomy" id="2763072"/>
    <lineage>
        <taxon>Bacteria</taxon>
        <taxon>Bacillati</taxon>
        <taxon>Actinomycetota</taxon>
        <taxon>Actinomycetes</taxon>
        <taxon>Micrococcales</taxon>
        <taxon>Bogoriellaceae</taxon>
        <taxon>Georgenia</taxon>
    </lineage>
</organism>
<feature type="transmembrane region" description="Helical" evidence="6">
    <location>
        <begin position="144"/>
        <end position="161"/>
    </location>
</feature>
<evidence type="ECO:0000313" key="7">
    <source>
        <dbReference type="EMBL" id="MBD8061973.1"/>
    </source>
</evidence>
<comment type="subcellular location">
    <subcellularLocation>
        <location evidence="1">Membrane</location>
    </subcellularLocation>
</comment>
<evidence type="ECO:0000256" key="6">
    <source>
        <dbReference type="SAM" id="Phobius"/>
    </source>
</evidence>